<keyword evidence="3" id="KW-1185">Reference proteome</keyword>
<protein>
    <submittedName>
        <fullName evidence="2">Uncharacterized protein</fullName>
    </submittedName>
</protein>
<accession>A0AAW1LA78</accession>
<dbReference type="EMBL" id="JASPKY010000142">
    <property type="protein sequence ID" value="KAK9730795.1"/>
    <property type="molecule type" value="Genomic_DNA"/>
</dbReference>
<proteinExistence type="predicted"/>
<gene>
    <name evidence="2" type="ORF">QE152_g14226</name>
</gene>
<sequence length="110" mass="12558">MDAIDAVYIPPEVDILTDEENIDDETPILQERSKCIYQPQMTPIRTNLIHQMKKLLLTDEENIDDEYIPTENLSQDPDIAGTFEMHLPTADDADTDEFDSSDEETLASKK</sequence>
<reference evidence="2 3" key="1">
    <citation type="journal article" date="2024" name="BMC Genomics">
        <title>De novo assembly and annotation of Popillia japonica's genome with initial clues to its potential as an invasive pest.</title>
        <authorList>
            <person name="Cucini C."/>
            <person name="Boschi S."/>
            <person name="Funari R."/>
            <person name="Cardaioli E."/>
            <person name="Iannotti N."/>
            <person name="Marturano G."/>
            <person name="Paoli F."/>
            <person name="Bruttini M."/>
            <person name="Carapelli A."/>
            <person name="Frati F."/>
            <person name="Nardi F."/>
        </authorList>
    </citation>
    <scope>NUCLEOTIDE SEQUENCE [LARGE SCALE GENOMIC DNA]</scope>
    <source>
        <strain evidence="2">DMR45628</strain>
    </source>
</reference>
<evidence type="ECO:0000313" key="3">
    <source>
        <dbReference type="Proteomes" id="UP001458880"/>
    </source>
</evidence>
<dbReference type="AlphaFoldDB" id="A0AAW1LA78"/>
<dbReference type="Proteomes" id="UP001458880">
    <property type="component" value="Unassembled WGS sequence"/>
</dbReference>
<feature type="region of interest" description="Disordered" evidence="1">
    <location>
        <begin position="89"/>
        <end position="110"/>
    </location>
</feature>
<name>A0AAW1LA78_POPJA</name>
<evidence type="ECO:0000313" key="2">
    <source>
        <dbReference type="EMBL" id="KAK9730795.1"/>
    </source>
</evidence>
<organism evidence="2 3">
    <name type="scientific">Popillia japonica</name>
    <name type="common">Japanese beetle</name>
    <dbReference type="NCBI Taxonomy" id="7064"/>
    <lineage>
        <taxon>Eukaryota</taxon>
        <taxon>Metazoa</taxon>
        <taxon>Ecdysozoa</taxon>
        <taxon>Arthropoda</taxon>
        <taxon>Hexapoda</taxon>
        <taxon>Insecta</taxon>
        <taxon>Pterygota</taxon>
        <taxon>Neoptera</taxon>
        <taxon>Endopterygota</taxon>
        <taxon>Coleoptera</taxon>
        <taxon>Polyphaga</taxon>
        <taxon>Scarabaeiformia</taxon>
        <taxon>Scarabaeidae</taxon>
        <taxon>Rutelinae</taxon>
        <taxon>Popillia</taxon>
    </lineage>
</organism>
<comment type="caution">
    <text evidence="2">The sequence shown here is derived from an EMBL/GenBank/DDBJ whole genome shotgun (WGS) entry which is preliminary data.</text>
</comment>
<evidence type="ECO:0000256" key="1">
    <source>
        <dbReference type="SAM" id="MobiDB-lite"/>
    </source>
</evidence>
<feature type="compositionally biased region" description="Acidic residues" evidence="1">
    <location>
        <begin position="91"/>
        <end position="110"/>
    </location>
</feature>